<sequence length="115" mass="12901">MTKLVGVHALELRPGVDPAAFEQVCAEVVGVRMYPGWSTRILKGERGARAGKYAVVFEIDSVEDRDRIFPEPDQHSAEAQQFDNEHPESSAVWDRLFELVDLEADVVTDYLIVAE</sequence>
<gene>
    <name evidence="1" type="ORF">GCM10022236_31420</name>
</gene>
<dbReference type="EMBL" id="BAABAB010000022">
    <property type="protein sequence ID" value="GAA3626835.1"/>
    <property type="molecule type" value="Genomic_DNA"/>
</dbReference>
<reference evidence="2" key="1">
    <citation type="journal article" date="2019" name="Int. J. Syst. Evol. Microbiol.">
        <title>The Global Catalogue of Microorganisms (GCM) 10K type strain sequencing project: providing services to taxonomists for standard genome sequencing and annotation.</title>
        <authorList>
            <consortium name="The Broad Institute Genomics Platform"/>
            <consortium name="The Broad Institute Genome Sequencing Center for Infectious Disease"/>
            <person name="Wu L."/>
            <person name="Ma J."/>
        </authorList>
    </citation>
    <scope>NUCLEOTIDE SEQUENCE [LARGE SCALE GENOMIC DNA]</scope>
    <source>
        <strain evidence="2">JCM 16929</strain>
    </source>
</reference>
<name>A0ABP7A8F2_9ACTN</name>
<proteinExistence type="predicted"/>
<evidence type="ECO:0000313" key="2">
    <source>
        <dbReference type="Proteomes" id="UP001501490"/>
    </source>
</evidence>
<accession>A0ABP7A8F2</accession>
<protein>
    <recommendedName>
        <fullName evidence="3">NIPSNAP protein</fullName>
    </recommendedName>
</protein>
<dbReference type="RefSeq" id="WP_344806208.1">
    <property type="nucleotide sequence ID" value="NZ_BAABAB010000022.1"/>
</dbReference>
<evidence type="ECO:0008006" key="3">
    <source>
        <dbReference type="Google" id="ProtNLM"/>
    </source>
</evidence>
<comment type="caution">
    <text evidence="1">The sequence shown here is derived from an EMBL/GenBank/DDBJ whole genome shotgun (WGS) entry which is preliminary data.</text>
</comment>
<organism evidence="1 2">
    <name type="scientific">Microlunatus ginsengisoli</name>
    <dbReference type="NCBI Taxonomy" id="363863"/>
    <lineage>
        <taxon>Bacteria</taxon>
        <taxon>Bacillati</taxon>
        <taxon>Actinomycetota</taxon>
        <taxon>Actinomycetes</taxon>
        <taxon>Propionibacteriales</taxon>
        <taxon>Propionibacteriaceae</taxon>
        <taxon>Microlunatus</taxon>
    </lineage>
</organism>
<keyword evidence="2" id="KW-1185">Reference proteome</keyword>
<dbReference type="Proteomes" id="UP001501490">
    <property type="component" value="Unassembled WGS sequence"/>
</dbReference>
<evidence type="ECO:0000313" key="1">
    <source>
        <dbReference type="EMBL" id="GAA3626835.1"/>
    </source>
</evidence>